<dbReference type="PANTHER" id="PTHR42967">
    <property type="entry name" value="METAL DEPENDENT HYDROLASE"/>
    <property type="match status" value="1"/>
</dbReference>
<dbReference type="SUPFAM" id="SSF56281">
    <property type="entry name" value="Metallo-hydrolase/oxidoreductase"/>
    <property type="match status" value="1"/>
</dbReference>
<proteinExistence type="predicted"/>
<dbReference type="OrthoDB" id="36975at2"/>
<dbReference type="PANTHER" id="PTHR42967:SF1">
    <property type="entry name" value="MBL FOLD METALLO-HYDROLASE"/>
    <property type="match status" value="1"/>
</dbReference>
<dbReference type="EMBL" id="SOML01000006">
    <property type="protein sequence ID" value="TFD96060.1"/>
    <property type="molecule type" value="Genomic_DNA"/>
</dbReference>
<dbReference type="RefSeq" id="WP_134436442.1">
    <property type="nucleotide sequence ID" value="NZ_SOML01000006.1"/>
</dbReference>
<dbReference type="GO" id="GO:0016787">
    <property type="term" value="F:hydrolase activity"/>
    <property type="evidence" value="ECO:0007669"/>
    <property type="project" value="UniProtKB-KW"/>
</dbReference>
<accession>A0A4Y8L4U9</accession>
<keyword evidence="2" id="KW-1185">Reference proteome</keyword>
<comment type="caution">
    <text evidence="1">The sequence shown here is derived from an EMBL/GenBank/DDBJ whole genome shotgun (WGS) entry which is preliminary data.</text>
</comment>
<dbReference type="Gene3D" id="3.60.15.10">
    <property type="entry name" value="Ribonuclease Z/Hydroxyacylglutathione hydrolase-like"/>
    <property type="match status" value="1"/>
</dbReference>
<evidence type="ECO:0000313" key="1">
    <source>
        <dbReference type="EMBL" id="TFD96060.1"/>
    </source>
</evidence>
<keyword evidence="1" id="KW-0378">Hydrolase</keyword>
<dbReference type="AlphaFoldDB" id="A0A4Y8L4U9"/>
<name>A0A4Y8L4U9_9BACT</name>
<organism evidence="1 2">
    <name type="scientific">Dysgonomonas capnocytophagoides</name>
    <dbReference type="NCBI Taxonomy" id="45254"/>
    <lineage>
        <taxon>Bacteria</taxon>
        <taxon>Pseudomonadati</taxon>
        <taxon>Bacteroidota</taxon>
        <taxon>Bacteroidia</taxon>
        <taxon>Bacteroidales</taxon>
        <taxon>Dysgonomonadaceae</taxon>
        <taxon>Dysgonomonas</taxon>
    </lineage>
</organism>
<sequence length="241" mass="27856">MRLTYIYHSCYTIEAANFTIIIDYYKDSINDHQGVIHDRILHRPYPLYVLSTHGHHDHFNPEILTWKELRSDIRYIFSEDIRSVIKQPSEDITFIAKDGEYKDELLTINAYGSTDLGVSFKIIRGDNVLFHAGDLNNWHWNEESTEDEIKEAEAFYERELNHVAATTPAVGLAMFPVDPRLGKDYMKGAEQFLSKIETALIAPMHFDTAYEKAAQIEDIAKKYGTSAFIPQRRGEMYKGEV</sequence>
<dbReference type="STRING" id="1121485.GCA_000426485_00481"/>
<dbReference type="Pfam" id="PF13483">
    <property type="entry name" value="Lactamase_B_3"/>
    <property type="match status" value="1"/>
</dbReference>
<reference evidence="1 2" key="1">
    <citation type="submission" date="2019-03" db="EMBL/GenBank/DDBJ databases">
        <title>San Antonio Military Medical Center submission to MRSN (WRAIR), pending publication.</title>
        <authorList>
            <person name="Blyth D.M."/>
            <person name="Mccarthy S.L."/>
            <person name="Schall S.E."/>
            <person name="Stam J.A."/>
            <person name="Ong A.C."/>
            <person name="Mcgann P.T."/>
        </authorList>
    </citation>
    <scope>NUCLEOTIDE SEQUENCE [LARGE SCALE GENOMIC DNA]</scope>
    <source>
        <strain evidence="1 2">MRSN571793</strain>
    </source>
</reference>
<protein>
    <submittedName>
        <fullName evidence="1">MBL fold metallo-hydrolase</fullName>
    </submittedName>
</protein>
<evidence type="ECO:0000313" key="2">
    <source>
        <dbReference type="Proteomes" id="UP000297861"/>
    </source>
</evidence>
<dbReference type="InterPro" id="IPR036866">
    <property type="entry name" value="RibonucZ/Hydroxyglut_hydro"/>
</dbReference>
<dbReference type="Proteomes" id="UP000297861">
    <property type="component" value="Unassembled WGS sequence"/>
</dbReference>
<gene>
    <name evidence="1" type="ORF">E2605_10730</name>
</gene>